<feature type="domain" description="G-protein coupled receptors family 1 profile" evidence="11">
    <location>
        <begin position="92"/>
        <end position="373"/>
    </location>
</feature>
<dbReference type="InterPro" id="IPR017452">
    <property type="entry name" value="GPCR_Rhodpsn_7TM"/>
</dbReference>
<dbReference type="SUPFAM" id="SSF81321">
    <property type="entry name" value="Family A G protein-coupled receptor-like"/>
    <property type="match status" value="1"/>
</dbReference>
<name>A0AAD9VDZ9_ACRCE</name>
<keyword evidence="7 9" id="KW-0675">Receptor</keyword>
<keyword evidence="2" id="KW-1003">Cell membrane</keyword>
<dbReference type="SMART" id="SM01381">
    <property type="entry name" value="7TM_GPCR_Srsx"/>
    <property type="match status" value="1"/>
</dbReference>
<proteinExistence type="inferred from homology"/>
<evidence type="ECO:0000256" key="10">
    <source>
        <dbReference type="SAM" id="Phobius"/>
    </source>
</evidence>
<feature type="transmembrane region" description="Helical" evidence="10">
    <location>
        <begin position="157"/>
        <end position="181"/>
    </location>
</feature>
<dbReference type="Pfam" id="PF00001">
    <property type="entry name" value="7tm_1"/>
    <property type="match status" value="1"/>
</dbReference>
<feature type="transmembrane region" description="Helical" evidence="10">
    <location>
        <begin position="113"/>
        <end position="137"/>
    </location>
</feature>
<protein>
    <submittedName>
        <fullName evidence="12">G-protein coupled receptor 161</fullName>
    </submittedName>
</protein>
<dbReference type="InterPro" id="IPR000276">
    <property type="entry name" value="GPCR_Rhodpsn"/>
</dbReference>
<evidence type="ECO:0000256" key="2">
    <source>
        <dbReference type="ARBA" id="ARBA00022475"/>
    </source>
</evidence>
<organism evidence="12 13">
    <name type="scientific">Acropora cervicornis</name>
    <name type="common">Staghorn coral</name>
    <dbReference type="NCBI Taxonomy" id="6130"/>
    <lineage>
        <taxon>Eukaryota</taxon>
        <taxon>Metazoa</taxon>
        <taxon>Cnidaria</taxon>
        <taxon>Anthozoa</taxon>
        <taxon>Hexacorallia</taxon>
        <taxon>Scleractinia</taxon>
        <taxon>Astrocoeniina</taxon>
        <taxon>Acroporidae</taxon>
        <taxon>Acropora</taxon>
    </lineage>
</organism>
<reference evidence="12" key="1">
    <citation type="journal article" date="2023" name="G3 (Bethesda)">
        <title>Whole genome assembly and annotation of the endangered Caribbean coral Acropora cervicornis.</title>
        <authorList>
            <person name="Selwyn J.D."/>
            <person name="Vollmer S.V."/>
        </authorList>
    </citation>
    <scope>NUCLEOTIDE SEQUENCE</scope>
    <source>
        <strain evidence="12">K2</strain>
    </source>
</reference>
<evidence type="ECO:0000313" key="12">
    <source>
        <dbReference type="EMBL" id="KAK2570976.1"/>
    </source>
</evidence>
<evidence type="ECO:0000256" key="5">
    <source>
        <dbReference type="ARBA" id="ARBA00023040"/>
    </source>
</evidence>
<gene>
    <name evidence="12" type="ORF">P5673_004706</name>
</gene>
<dbReference type="PROSITE" id="PS50262">
    <property type="entry name" value="G_PROTEIN_RECEP_F1_2"/>
    <property type="match status" value="1"/>
</dbReference>
<evidence type="ECO:0000256" key="7">
    <source>
        <dbReference type="ARBA" id="ARBA00023170"/>
    </source>
</evidence>
<evidence type="ECO:0000256" key="9">
    <source>
        <dbReference type="RuleBase" id="RU000688"/>
    </source>
</evidence>
<dbReference type="PRINTS" id="PR00237">
    <property type="entry name" value="GPCRRHODOPSN"/>
</dbReference>
<dbReference type="PANTHER" id="PTHR22752:SF14">
    <property type="entry name" value="G-PROTEIN COUPLED RECEPTORS FAMILY 1 PROFILE DOMAIN-CONTAINING PROTEIN"/>
    <property type="match status" value="1"/>
</dbReference>
<evidence type="ECO:0000256" key="3">
    <source>
        <dbReference type="ARBA" id="ARBA00022692"/>
    </source>
</evidence>
<feature type="transmembrane region" description="Helical" evidence="10">
    <location>
        <begin position="245"/>
        <end position="264"/>
    </location>
</feature>
<keyword evidence="4 10" id="KW-1133">Transmembrane helix</keyword>
<comment type="caution">
    <text evidence="12">The sequence shown here is derived from an EMBL/GenBank/DDBJ whole genome shotgun (WGS) entry which is preliminary data.</text>
</comment>
<feature type="transmembrane region" description="Helical" evidence="10">
    <location>
        <begin position="316"/>
        <end position="333"/>
    </location>
</feature>
<dbReference type="PROSITE" id="PS00237">
    <property type="entry name" value="G_PROTEIN_RECEP_F1_1"/>
    <property type="match status" value="1"/>
</dbReference>
<dbReference type="AlphaFoldDB" id="A0AAD9VDZ9"/>
<dbReference type="CDD" id="cd00637">
    <property type="entry name" value="7tm_classA_rhodopsin-like"/>
    <property type="match status" value="1"/>
</dbReference>
<feature type="transmembrane region" description="Helical" evidence="10">
    <location>
        <begin position="193"/>
        <end position="214"/>
    </location>
</feature>
<dbReference type="Gene3D" id="1.20.1070.10">
    <property type="entry name" value="Rhodopsin 7-helix transmembrane proteins"/>
    <property type="match status" value="1"/>
</dbReference>
<accession>A0AAD9VDZ9</accession>
<sequence>MSNFPCLPSFYLLQKLSEITFIFFTQYPASNEEWMWLKDNVKILQLRKKGIDSFSAITRGWMFLADSCSAFVTMATIVVVIIILMIIFTLTGNSTICYIIYRVRRLHCPSCLFLVNLAINDILVGVVLLPFGVAATIQEANSMERRECDIIGYLQHASSSVSVLTLLSVSIDRYLAIIVPLKYKGWVTKNKTILCIVAIWVYSLLTACFPLVGWSNFHFVPGVWLCESNYHQSVSFTYFKLATMYFLPLIAIVFIYISILRVALRHSRQIAREVAALRQRELPPVLDPEPDRRRSATVISGQYCVRKPHSALRADIKTALSLACIVGILFISWTPYMVVNIWSFHSGKNAPTLLQHVVSGLYYVNLVINPYLYGYMNRLIKREFKTLWTSARSVLMRIRLKQVHPSEISETISK</sequence>
<keyword evidence="13" id="KW-1185">Reference proteome</keyword>
<keyword evidence="5 9" id="KW-0297">G-protein coupled receptor</keyword>
<reference evidence="12" key="2">
    <citation type="journal article" date="2023" name="Science">
        <title>Genomic signatures of disease resistance in endangered staghorn corals.</title>
        <authorList>
            <person name="Vollmer S.V."/>
            <person name="Selwyn J.D."/>
            <person name="Despard B.A."/>
            <person name="Roesel C.L."/>
        </authorList>
    </citation>
    <scope>NUCLEOTIDE SEQUENCE</scope>
    <source>
        <strain evidence="12">K2</strain>
    </source>
</reference>
<feature type="transmembrane region" description="Helical" evidence="10">
    <location>
        <begin position="353"/>
        <end position="373"/>
    </location>
</feature>
<keyword evidence="8 9" id="KW-0807">Transducer</keyword>
<evidence type="ECO:0000313" key="13">
    <source>
        <dbReference type="Proteomes" id="UP001249851"/>
    </source>
</evidence>
<keyword evidence="3 9" id="KW-0812">Transmembrane</keyword>
<evidence type="ECO:0000259" key="11">
    <source>
        <dbReference type="PROSITE" id="PS50262"/>
    </source>
</evidence>
<feature type="transmembrane region" description="Helical" evidence="10">
    <location>
        <begin position="71"/>
        <end position="101"/>
    </location>
</feature>
<comment type="subcellular location">
    <subcellularLocation>
        <location evidence="1">Cell membrane</location>
        <topology evidence="1">Multi-pass membrane protein</topology>
    </subcellularLocation>
</comment>
<evidence type="ECO:0000256" key="6">
    <source>
        <dbReference type="ARBA" id="ARBA00023136"/>
    </source>
</evidence>
<dbReference type="GO" id="GO:0005886">
    <property type="term" value="C:plasma membrane"/>
    <property type="evidence" value="ECO:0007669"/>
    <property type="project" value="UniProtKB-SubCell"/>
</dbReference>
<dbReference type="EMBL" id="JARQWQ010000007">
    <property type="protein sequence ID" value="KAK2570976.1"/>
    <property type="molecule type" value="Genomic_DNA"/>
</dbReference>
<comment type="similarity">
    <text evidence="9">Belongs to the G-protein coupled receptor 1 family.</text>
</comment>
<dbReference type="PANTHER" id="PTHR22752">
    <property type="entry name" value="G PROTEIN-COUPLED RECEPTOR"/>
    <property type="match status" value="1"/>
</dbReference>
<evidence type="ECO:0000256" key="8">
    <source>
        <dbReference type="ARBA" id="ARBA00023224"/>
    </source>
</evidence>
<dbReference type="GO" id="GO:0004930">
    <property type="term" value="F:G protein-coupled receptor activity"/>
    <property type="evidence" value="ECO:0007669"/>
    <property type="project" value="UniProtKB-KW"/>
</dbReference>
<dbReference type="Proteomes" id="UP001249851">
    <property type="component" value="Unassembled WGS sequence"/>
</dbReference>
<keyword evidence="6 10" id="KW-0472">Membrane</keyword>
<evidence type="ECO:0000256" key="1">
    <source>
        <dbReference type="ARBA" id="ARBA00004651"/>
    </source>
</evidence>
<evidence type="ECO:0000256" key="4">
    <source>
        <dbReference type="ARBA" id="ARBA00022989"/>
    </source>
</evidence>